<evidence type="ECO:0000313" key="2">
    <source>
        <dbReference type="EMBL" id="MCI64239.1"/>
    </source>
</evidence>
<evidence type="ECO:0000256" key="1">
    <source>
        <dbReference type="SAM" id="MobiDB-lite"/>
    </source>
</evidence>
<feature type="compositionally biased region" description="Basic and acidic residues" evidence="1">
    <location>
        <begin position="10"/>
        <end position="19"/>
    </location>
</feature>
<reference evidence="2 3" key="1">
    <citation type="journal article" date="2018" name="Front. Plant Sci.">
        <title>Red Clover (Trifolium pratense) and Zigzag Clover (T. medium) - A Picture of Genomic Similarities and Differences.</title>
        <authorList>
            <person name="Dluhosova J."/>
            <person name="Istvanek J."/>
            <person name="Nedelnik J."/>
            <person name="Repkova J."/>
        </authorList>
    </citation>
    <scope>NUCLEOTIDE SEQUENCE [LARGE SCALE GENOMIC DNA]</scope>
    <source>
        <strain evidence="3">cv. 10/8</strain>
        <tissue evidence="2">Leaf</tissue>
    </source>
</reference>
<keyword evidence="3" id="KW-1185">Reference proteome</keyword>
<feature type="non-terminal residue" evidence="2">
    <location>
        <position position="25"/>
    </location>
</feature>
<dbReference type="EMBL" id="LXQA010651702">
    <property type="protein sequence ID" value="MCI64239.1"/>
    <property type="molecule type" value="Genomic_DNA"/>
</dbReference>
<sequence>MAAALHARKKEMEVEDKPRVIPPLA</sequence>
<name>A0A392TTK8_9FABA</name>
<comment type="caution">
    <text evidence="2">The sequence shown here is derived from an EMBL/GenBank/DDBJ whole genome shotgun (WGS) entry which is preliminary data.</text>
</comment>
<dbReference type="AlphaFoldDB" id="A0A392TTK8"/>
<accession>A0A392TTK8</accession>
<dbReference type="Proteomes" id="UP000265520">
    <property type="component" value="Unassembled WGS sequence"/>
</dbReference>
<organism evidence="2 3">
    <name type="scientific">Trifolium medium</name>
    <dbReference type="NCBI Taxonomy" id="97028"/>
    <lineage>
        <taxon>Eukaryota</taxon>
        <taxon>Viridiplantae</taxon>
        <taxon>Streptophyta</taxon>
        <taxon>Embryophyta</taxon>
        <taxon>Tracheophyta</taxon>
        <taxon>Spermatophyta</taxon>
        <taxon>Magnoliopsida</taxon>
        <taxon>eudicotyledons</taxon>
        <taxon>Gunneridae</taxon>
        <taxon>Pentapetalae</taxon>
        <taxon>rosids</taxon>
        <taxon>fabids</taxon>
        <taxon>Fabales</taxon>
        <taxon>Fabaceae</taxon>
        <taxon>Papilionoideae</taxon>
        <taxon>50 kb inversion clade</taxon>
        <taxon>NPAAA clade</taxon>
        <taxon>Hologalegina</taxon>
        <taxon>IRL clade</taxon>
        <taxon>Trifolieae</taxon>
        <taxon>Trifolium</taxon>
    </lineage>
</organism>
<protein>
    <submittedName>
        <fullName evidence="2">Uncharacterized protein</fullName>
    </submittedName>
</protein>
<proteinExistence type="predicted"/>
<evidence type="ECO:0000313" key="3">
    <source>
        <dbReference type="Proteomes" id="UP000265520"/>
    </source>
</evidence>
<feature type="region of interest" description="Disordered" evidence="1">
    <location>
        <begin position="1"/>
        <end position="25"/>
    </location>
</feature>